<proteinExistence type="predicted"/>
<evidence type="ECO:0000313" key="2">
    <source>
        <dbReference type="Proteomes" id="UP001195483"/>
    </source>
</evidence>
<accession>A0AAE0S6T0</accession>
<organism evidence="1 2">
    <name type="scientific">Potamilus streckersoni</name>
    <dbReference type="NCBI Taxonomy" id="2493646"/>
    <lineage>
        <taxon>Eukaryota</taxon>
        <taxon>Metazoa</taxon>
        <taxon>Spiralia</taxon>
        <taxon>Lophotrochozoa</taxon>
        <taxon>Mollusca</taxon>
        <taxon>Bivalvia</taxon>
        <taxon>Autobranchia</taxon>
        <taxon>Heteroconchia</taxon>
        <taxon>Palaeoheterodonta</taxon>
        <taxon>Unionida</taxon>
        <taxon>Unionoidea</taxon>
        <taxon>Unionidae</taxon>
        <taxon>Ambleminae</taxon>
        <taxon>Lampsilini</taxon>
        <taxon>Potamilus</taxon>
    </lineage>
</organism>
<keyword evidence="2" id="KW-1185">Reference proteome</keyword>
<dbReference type="Proteomes" id="UP001195483">
    <property type="component" value="Unassembled WGS sequence"/>
</dbReference>
<evidence type="ECO:0000313" key="1">
    <source>
        <dbReference type="EMBL" id="KAK3586073.1"/>
    </source>
</evidence>
<name>A0AAE0S6T0_9BIVA</name>
<sequence>MYWVAASTPDGNKSVMLAKWRSLVNHIQNIHDGYGDLFPKYSHDKLVGHKTKKKWLKPGFDDKSGKPVCLPLKSLAEVQTWLPDQDDICVARIPRSQKVKQEQRPRTLVCHDMAGGYLEDRY</sequence>
<dbReference type="AlphaFoldDB" id="A0AAE0S6T0"/>
<dbReference type="Gene3D" id="3.20.20.80">
    <property type="entry name" value="Glycosidases"/>
    <property type="match status" value="1"/>
</dbReference>
<comment type="caution">
    <text evidence="1">The sequence shown here is derived from an EMBL/GenBank/DDBJ whole genome shotgun (WGS) entry which is preliminary data.</text>
</comment>
<reference evidence="1" key="2">
    <citation type="journal article" date="2021" name="Genome Biol. Evol.">
        <title>Developing a high-quality reference genome for a parasitic bivalve with doubly uniparental inheritance (Bivalvia: Unionida).</title>
        <authorList>
            <person name="Smith C.H."/>
        </authorList>
    </citation>
    <scope>NUCLEOTIDE SEQUENCE</scope>
    <source>
        <strain evidence="1">CHS0354</strain>
        <tissue evidence="1">Mantle</tissue>
    </source>
</reference>
<protein>
    <submittedName>
        <fullName evidence="1">Uncharacterized protein</fullName>
    </submittedName>
</protein>
<dbReference type="EMBL" id="JAEAOA010001951">
    <property type="protein sequence ID" value="KAK3586073.1"/>
    <property type="molecule type" value="Genomic_DNA"/>
</dbReference>
<gene>
    <name evidence="1" type="ORF">CHS0354_033196</name>
</gene>
<reference evidence="1" key="3">
    <citation type="submission" date="2023-05" db="EMBL/GenBank/DDBJ databases">
        <authorList>
            <person name="Smith C.H."/>
        </authorList>
    </citation>
    <scope>NUCLEOTIDE SEQUENCE</scope>
    <source>
        <strain evidence="1">CHS0354</strain>
        <tissue evidence="1">Mantle</tissue>
    </source>
</reference>
<reference evidence="1" key="1">
    <citation type="journal article" date="2021" name="Genome Biol. Evol.">
        <title>A High-Quality Reference Genome for a Parasitic Bivalve with Doubly Uniparental Inheritance (Bivalvia: Unionida).</title>
        <authorList>
            <person name="Smith C.H."/>
        </authorList>
    </citation>
    <scope>NUCLEOTIDE SEQUENCE</scope>
    <source>
        <strain evidence="1">CHS0354</strain>
    </source>
</reference>